<dbReference type="Pfam" id="PF00353">
    <property type="entry name" value="HemolysinCabind"/>
    <property type="match status" value="1"/>
</dbReference>
<dbReference type="PROSITE" id="PS00330">
    <property type="entry name" value="HEMOLYSIN_CALCIUM"/>
    <property type="match status" value="2"/>
</dbReference>
<comment type="caution">
    <text evidence="5">The sequence shown here is derived from an EMBL/GenBank/DDBJ whole genome shotgun (WGS) entry which is preliminary data.</text>
</comment>
<evidence type="ECO:0000313" key="6">
    <source>
        <dbReference type="Proteomes" id="UP001212499"/>
    </source>
</evidence>
<name>A0ABT5AUB9_9CYAN</name>
<dbReference type="SUPFAM" id="SSF141072">
    <property type="entry name" value="CalX-like"/>
    <property type="match status" value="1"/>
</dbReference>
<gene>
    <name evidence="5" type="ORF">PN457_14805</name>
</gene>
<dbReference type="RefSeq" id="WP_271734173.1">
    <property type="nucleotide sequence ID" value="NZ_JANQDP010000178.1"/>
</dbReference>
<accession>A0ABT5AUB9</accession>
<protein>
    <submittedName>
        <fullName evidence="5">Calx-beta domain-containing protein</fullName>
    </submittedName>
</protein>
<dbReference type="EMBL" id="JAQMUH010000170">
    <property type="protein sequence ID" value="MDB9540908.1"/>
    <property type="molecule type" value="Genomic_DNA"/>
</dbReference>
<reference evidence="5 6" key="1">
    <citation type="submission" date="2023-01" db="EMBL/GenBank/DDBJ databases">
        <title>Genomes from the Australian National Cyanobacteria Reference Collection.</title>
        <authorList>
            <person name="Willis A."/>
            <person name="Lee E.M.F."/>
        </authorList>
    </citation>
    <scope>NUCLEOTIDE SEQUENCE [LARGE SCALE GENOMIC DNA]</scope>
    <source>
        <strain evidence="5 6">CS-1033</strain>
    </source>
</reference>
<evidence type="ECO:0000313" key="5">
    <source>
        <dbReference type="EMBL" id="MDB9540908.1"/>
    </source>
</evidence>
<dbReference type="PRINTS" id="PR00313">
    <property type="entry name" value="CABNDNGRPT"/>
</dbReference>
<keyword evidence="6" id="KW-1185">Reference proteome</keyword>
<dbReference type="SMART" id="SM00237">
    <property type="entry name" value="Calx_beta"/>
    <property type="match status" value="1"/>
</dbReference>
<organism evidence="5 6">
    <name type="scientific">Anabaenopsis arnoldii</name>
    <dbReference type="NCBI Taxonomy" id="2152938"/>
    <lineage>
        <taxon>Bacteria</taxon>
        <taxon>Bacillati</taxon>
        <taxon>Cyanobacteriota</taxon>
        <taxon>Cyanophyceae</taxon>
        <taxon>Nostocales</taxon>
        <taxon>Nodulariaceae</taxon>
        <taxon>Anabaenopsis</taxon>
    </lineage>
</organism>
<sequence>MSQQIISSLDEPNALPGSNFTLPLSYNTSTGDNTLTGISLRLHYNSSELRFQNVQNFFNTSVFSPVADQADNNDFDNDPQSDRYIEFAYFEISGNWPNQALPLKLGDFNFTTTENFDGTQIKVTSTETATGYTLEAPPIIIQQTTGLGIAAKSASKIEGDENTTPFTFTISRSGNSTTTNSVNWNVVIIPGSDNADGLDFGNILPSGTVTFNPGELSKDITINVTGDNIFEGDETFSVILSNPTNNAVITTGSARGTILEDDRFQQISSAENLAASSGNTVSIPLFYSTSTGDNTLTGIGLRLHYNSSHLSYTGVNNLWDTDLFGDIVTSLDNNDLDNNPNTDTYLEIPYSSIQGNWPNEPLPLKLGDFNFTAGANFEGTQLQVTASSLAANYRLATSPIMVDKRQWNLDIDGNGQINALSDGIMVVRFLFGTAFSGDKLTDGAIAANATRNLTEIREYLQEAVDNKYLDIDGNGQINALSDGIMVVRFLFGTAFSGDRLTDGAIAANATRGLTEIQEYLSQLTTLNVVTDRTLTGTAGNDTLNGGAGNDILNGGAGNDTLTGGAGSDVFLYNSPNESNRTNLSVASFDTITDFTQGVDRISFAALATAGQYASQTVVQTAANNSGQTTINSTLLNATAAAIGQDRFGAFVLGGNTYIQGTNQTT</sequence>
<dbReference type="InterPro" id="IPR011049">
    <property type="entry name" value="Serralysin-like_metalloprot_C"/>
</dbReference>
<evidence type="ECO:0000256" key="1">
    <source>
        <dbReference type="ARBA" id="ARBA00022729"/>
    </source>
</evidence>
<dbReference type="InterPro" id="IPR003644">
    <property type="entry name" value="Calx_beta"/>
</dbReference>
<dbReference type="Pfam" id="PF03160">
    <property type="entry name" value="Calx-beta"/>
    <property type="match status" value="1"/>
</dbReference>
<keyword evidence="3" id="KW-0106">Calcium</keyword>
<proteinExistence type="predicted"/>
<dbReference type="PANTHER" id="PTHR46682">
    <property type="entry name" value="ADHESION G-PROTEIN COUPLED RECEPTOR V1"/>
    <property type="match status" value="1"/>
</dbReference>
<evidence type="ECO:0000259" key="4">
    <source>
        <dbReference type="SMART" id="SM00237"/>
    </source>
</evidence>
<dbReference type="Proteomes" id="UP001212499">
    <property type="component" value="Unassembled WGS sequence"/>
</dbReference>
<dbReference type="InterPro" id="IPR026919">
    <property type="entry name" value="ADGRV1"/>
</dbReference>
<dbReference type="PANTHER" id="PTHR46682:SF1">
    <property type="entry name" value="ADHESION G-PROTEIN COUPLED RECEPTOR V1"/>
    <property type="match status" value="1"/>
</dbReference>
<dbReference type="InterPro" id="IPR001343">
    <property type="entry name" value="Hemolysn_Ca-bd"/>
</dbReference>
<dbReference type="SUPFAM" id="SSF51120">
    <property type="entry name" value="beta-Roll"/>
    <property type="match status" value="1"/>
</dbReference>
<keyword evidence="1" id="KW-0732">Signal</keyword>
<dbReference type="InterPro" id="IPR038081">
    <property type="entry name" value="CalX-like_sf"/>
</dbReference>
<dbReference type="Gene3D" id="2.150.10.10">
    <property type="entry name" value="Serralysin-like metalloprotease, C-terminal"/>
    <property type="match status" value="1"/>
</dbReference>
<evidence type="ECO:0000256" key="2">
    <source>
        <dbReference type="ARBA" id="ARBA00022737"/>
    </source>
</evidence>
<dbReference type="Gene3D" id="2.60.40.2030">
    <property type="match status" value="1"/>
</dbReference>
<feature type="non-terminal residue" evidence="5">
    <location>
        <position position="665"/>
    </location>
</feature>
<dbReference type="InterPro" id="IPR018511">
    <property type="entry name" value="Hemolysin-typ_Ca-bd_CS"/>
</dbReference>
<keyword evidence="2" id="KW-0677">Repeat</keyword>
<dbReference type="Gene3D" id="2.60.40.680">
    <property type="match status" value="1"/>
</dbReference>
<evidence type="ECO:0000256" key="3">
    <source>
        <dbReference type="ARBA" id="ARBA00022837"/>
    </source>
</evidence>
<feature type="domain" description="Calx-beta" evidence="4">
    <location>
        <begin position="138"/>
        <end position="241"/>
    </location>
</feature>